<dbReference type="Pfam" id="PF07715">
    <property type="entry name" value="Plug"/>
    <property type="match status" value="1"/>
</dbReference>
<dbReference type="RefSeq" id="WP_119050642.1">
    <property type="nucleotide sequence ID" value="NZ_CP032157.1"/>
</dbReference>
<keyword evidence="5 7" id="KW-0472">Membrane</keyword>
<dbReference type="SUPFAM" id="SSF49464">
    <property type="entry name" value="Carboxypeptidase regulatory domain-like"/>
    <property type="match status" value="1"/>
</dbReference>
<dbReference type="InterPro" id="IPR036942">
    <property type="entry name" value="Beta-barrel_TonB_sf"/>
</dbReference>
<evidence type="ECO:0000313" key="10">
    <source>
        <dbReference type="Proteomes" id="UP000263900"/>
    </source>
</evidence>
<dbReference type="NCBIfam" id="TIGR04057">
    <property type="entry name" value="SusC_RagA_signa"/>
    <property type="match status" value="1"/>
</dbReference>
<dbReference type="Gene3D" id="2.40.170.20">
    <property type="entry name" value="TonB-dependent receptor, beta-barrel domain"/>
    <property type="match status" value="1"/>
</dbReference>
<dbReference type="OrthoDB" id="9768177at2"/>
<evidence type="ECO:0000256" key="4">
    <source>
        <dbReference type="ARBA" id="ARBA00022692"/>
    </source>
</evidence>
<reference evidence="9 10" key="1">
    <citation type="submission" date="2018-09" db="EMBL/GenBank/DDBJ databases">
        <title>Genome sequencing of strain 6GH32-13.</title>
        <authorList>
            <person name="Weon H.-Y."/>
            <person name="Heo J."/>
            <person name="Kwon S.-W."/>
        </authorList>
    </citation>
    <scope>NUCLEOTIDE SEQUENCE [LARGE SCALE GENOMIC DNA]</scope>
    <source>
        <strain evidence="9 10">5GH32-13</strain>
    </source>
</reference>
<evidence type="ECO:0000256" key="1">
    <source>
        <dbReference type="ARBA" id="ARBA00004571"/>
    </source>
</evidence>
<evidence type="ECO:0000259" key="8">
    <source>
        <dbReference type="Pfam" id="PF07715"/>
    </source>
</evidence>
<proteinExistence type="inferred from homology"/>
<feature type="domain" description="TonB-dependent receptor plug" evidence="8">
    <location>
        <begin position="238"/>
        <end position="368"/>
    </location>
</feature>
<comment type="similarity">
    <text evidence="7">Belongs to the TonB-dependent receptor family.</text>
</comment>
<gene>
    <name evidence="9" type="ORF">D3H65_12535</name>
</gene>
<keyword evidence="4 7" id="KW-0812">Transmembrane</keyword>
<evidence type="ECO:0000256" key="7">
    <source>
        <dbReference type="PROSITE-ProRule" id="PRU01360"/>
    </source>
</evidence>
<dbReference type="InterPro" id="IPR023997">
    <property type="entry name" value="TonB-dep_OMP_SusC/RagA_CS"/>
</dbReference>
<dbReference type="InterPro" id="IPR012910">
    <property type="entry name" value="Plug_dom"/>
</dbReference>
<protein>
    <submittedName>
        <fullName evidence="9">SusC/RagA family TonB-linked outer membrane protein</fullName>
    </submittedName>
</protein>
<dbReference type="Gene3D" id="2.170.130.10">
    <property type="entry name" value="TonB-dependent receptor, plug domain"/>
    <property type="match status" value="1"/>
</dbReference>
<evidence type="ECO:0000256" key="2">
    <source>
        <dbReference type="ARBA" id="ARBA00022448"/>
    </source>
</evidence>
<sequence>MQRSAYGKGLHCHARNVAMHFQRSVSIGLLLLLSIQFLAFRPAGESQVVSLNFKNAPLQKVFNEIRKQTGYTFTYSETDLSKAKPVNISISNIRILDALTLIFQEQPLTYTVIERIIIIKEKAEKKINQEQRSLQSLVPMDVHGRVLNEHNDPVAGVTVRVKGSEKIGTYTDGEGEFVLRNIESNVTLVLTAVNITSIEAKVDGRKYLDLKVMGKTAPLDEVQVIAYGKTSQRFNVGNSATVKAEDIEKQPVKNPLLALQGRVPGLEVTPANGLRGSGVTIRIQGTNSLYSGNDPLILIDGVPYASQTLRTTSVGTILLGNSGSPTGAAVGGAGSPLNYINPSDIESIDVLKDADATAIYGSRAANGAILITTKKGKAGNTQLDLNLSQGWGKVGKFMNVLNTKQYLEMRREAFNNDGVPIPSIITNPSNTNYDVNGHWDTTRDANWQKELIGGTAQYSNVILTVSGGTVNTQFRLSGTYNRMTTVFLGNSGNPSKNLSFSLNNVSLNKRFTLQFSGSYMDDLNTLPGVDFTKSAITLPPNAPALYTSDGSLNWAPNAAGRSSFSNPLTQLDVKYKAQTTNLVANLAMGYKLMDGLELRTSLGYTNQQLNEYMGYPLSIYAPENRLVPDPSLLRAADYSNSNINSWIIEPQLNYQCSFGYHKFNALIGGTAQQRNSNGYSLSGSGYTTDASLEDPKAAVSIRVGSTVPVTYKYVGVFGRLSYSFKDRFLFSLTARRDGSSRFGPANRFHNFGAIGGGWIFSEEGLIRKKLRFLSFGKIRGSYGTTGNDQIGDYVYIPQFAPYSVAVPYQGTAGYSLGGLFNPHLEWEETRKLQIGVDLGFFKDRVLITANYALNRCSNQLMDYNLPYITGADRINYNFPATLQNRSIELAFRSVNYRNANVEWTSNVNITFPENKLLSFPNIETSSYAQFLIIGKSFNVLQLRSVIGVDPLTGIFLLQGKNGPTSNPSEVLPRVAIIEPQQKYSGGFQNNIRYRQLQFGFSFQFVKKLGLKYFAGQVPGHFNRGNGNQPTSVLDRWQKPGDIAEYQKFSQNSSLASIYSSVFYSDYSITNASFIRLNNVSLSCQLPSEWMHKISFRSANLYLHAQNLFTITPYKGWDPEKPGTVALPQLRLITVGIQATL</sequence>
<evidence type="ECO:0000256" key="6">
    <source>
        <dbReference type="ARBA" id="ARBA00023237"/>
    </source>
</evidence>
<keyword evidence="3 7" id="KW-1134">Transmembrane beta strand</keyword>
<evidence type="ECO:0000313" key="9">
    <source>
        <dbReference type="EMBL" id="AXY74759.1"/>
    </source>
</evidence>
<dbReference type="GO" id="GO:0009279">
    <property type="term" value="C:cell outer membrane"/>
    <property type="evidence" value="ECO:0007669"/>
    <property type="project" value="UniProtKB-SubCell"/>
</dbReference>
<dbReference type="NCBIfam" id="TIGR04056">
    <property type="entry name" value="OMP_RagA_SusC"/>
    <property type="match status" value="1"/>
</dbReference>
<keyword evidence="10" id="KW-1185">Reference proteome</keyword>
<dbReference type="Proteomes" id="UP000263900">
    <property type="component" value="Chromosome"/>
</dbReference>
<dbReference type="Pfam" id="PF13715">
    <property type="entry name" value="CarbopepD_reg_2"/>
    <property type="match status" value="1"/>
</dbReference>
<dbReference type="KEGG" id="pseg:D3H65_12535"/>
<name>A0A3B7MN21_9BACT</name>
<dbReference type="InterPro" id="IPR023996">
    <property type="entry name" value="TonB-dep_OMP_SusC/RagA"/>
</dbReference>
<accession>A0A3B7MN21</accession>
<organism evidence="9 10">
    <name type="scientific">Paraflavitalea soli</name>
    <dbReference type="NCBI Taxonomy" id="2315862"/>
    <lineage>
        <taxon>Bacteria</taxon>
        <taxon>Pseudomonadati</taxon>
        <taxon>Bacteroidota</taxon>
        <taxon>Chitinophagia</taxon>
        <taxon>Chitinophagales</taxon>
        <taxon>Chitinophagaceae</taxon>
        <taxon>Paraflavitalea</taxon>
    </lineage>
</organism>
<evidence type="ECO:0000256" key="5">
    <source>
        <dbReference type="ARBA" id="ARBA00023136"/>
    </source>
</evidence>
<dbReference type="InterPro" id="IPR037066">
    <property type="entry name" value="Plug_dom_sf"/>
</dbReference>
<dbReference type="SUPFAM" id="SSF56935">
    <property type="entry name" value="Porins"/>
    <property type="match status" value="1"/>
</dbReference>
<dbReference type="InterPro" id="IPR008969">
    <property type="entry name" value="CarboxyPept-like_regulatory"/>
</dbReference>
<dbReference type="PROSITE" id="PS52016">
    <property type="entry name" value="TONB_DEPENDENT_REC_3"/>
    <property type="match status" value="1"/>
</dbReference>
<comment type="subcellular location">
    <subcellularLocation>
        <location evidence="1 7">Cell outer membrane</location>
        <topology evidence="1 7">Multi-pass membrane protein</topology>
    </subcellularLocation>
</comment>
<dbReference type="AlphaFoldDB" id="A0A3B7MN21"/>
<keyword evidence="6 7" id="KW-0998">Cell outer membrane</keyword>
<dbReference type="InterPro" id="IPR039426">
    <property type="entry name" value="TonB-dep_rcpt-like"/>
</dbReference>
<dbReference type="EMBL" id="CP032157">
    <property type="protein sequence ID" value="AXY74759.1"/>
    <property type="molecule type" value="Genomic_DNA"/>
</dbReference>
<keyword evidence="2 7" id="KW-0813">Transport</keyword>
<evidence type="ECO:0000256" key="3">
    <source>
        <dbReference type="ARBA" id="ARBA00022452"/>
    </source>
</evidence>